<comment type="caution">
    <text evidence="2">The sequence shown here is derived from an EMBL/GenBank/DDBJ whole genome shotgun (WGS) entry which is preliminary data.</text>
</comment>
<dbReference type="InterPro" id="IPR016181">
    <property type="entry name" value="Acyl_CoA_acyltransferase"/>
</dbReference>
<sequence>MTSISRPFFAKLAHQQTFLFVLEQQIVGLISAEQSGYLDLLFVKKSFQHQGIASRLLNQIEDWLVKQKIEILTVESSLTAKPFFEQKGFQLIAKQQVELRNKRFINFKMSKQITK</sequence>
<organism evidence="2 3">
    <name type="scientific">Actinobacillus porcinus</name>
    <dbReference type="NCBI Taxonomy" id="51048"/>
    <lineage>
        <taxon>Bacteria</taxon>
        <taxon>Pseudomonadati</taxon>
        <taxon>Pseudomonadota</taxon>
        <taxon>Gammaproteobacteria</taxon>
        <taxon>Pasteurellales</taxon>
        <taxon>Pasteurellaceae</taxon>
        <taxon>Actinobacillus</taxon>
    </lineage>
</organism>
<dbReference type="InterPro" id="IPR000182">
    <property type="entry name" value="GNAT_dom"/>
</dbReference>
<keyword evidence="2" id="KW-0012">Acyltransferase</keyword>
<dbReference type="Gene3D" id="3.40.630.30">
    <property type="match status" value="1"/>
</dbReference>
<proteinExistence type="predicted"/>
<name>A0ABY6THU5_9PAST</name>
<dbReference type="Proteomes" id="UP000308167">
    <property type="component" value="Unassembled WGS sequence"/>
</dbReference>
<dbReference type="PANTHER" id="PTHR43451">
    <property type="entry name" value="ACETYLTRANSFERASE (GNAT) FAMILY PROTEIN"/>
    <property type="match status" value="1"/>
</dbReference>
<dbReference type="Pfam" id="PF13673">
    <property type="entry name" value="Acetyltransf_10"/>
    <property type="match status" value="1"/>
</dbReference>
<gene>
    <name evidence="2" type="ORF">SAMEA1410922_00472</name>
</gene>
<dbReference type="SUPFAM" id="SSF55729">
    <property type="entry name" value="Acyl-CoA N-acyltransferases (Nat)"/>
    <property type="match status" value="1"/>
</dbReference>
<accession>A0ABY6THU5</accession>
<evidence type="ECO:0000259" key="1">
    <source>
        <dbReference type="PROSITE" id="PS51186"/>
    </source>
</evidence>
<evidence type="ECO:0000313" key="3">
    <source>
        <dbReference type="Proteomes" id="UP000308167"/>
    </source>
</evidence>
<dbReference type="EMBL" id="CABFKI010000002">
    <property type="protein sequence ID" value="VTU06470.1"/>
    <property type="molecule type" value="Genomic_DNA"/>
</dbReference>
<dbReference type="PANTHER" id="PTHR43451:SF1">
    <property type="entry name" value="ACETYLTRANSFERASE"/>
    <property type="match status" value="1"/>
</dbReference>
<keyword evidence="2" id="KW-0808">Transferase</keyword>
<keyword evidence="3" id="KW-1185">Reference proteome</keyword>
<reference evidence="2 3" key="1">
    <citation type="submission" date="2019-05" db="EMBL/GenBank/DDBJ databases">
        <authorList>
            <consortium name="Pathogen Informatics"/>
        </authorList>
    </citation>
    <scope>NUCLEOTIDE SEQUENCE [LARGE SCALE GENOMIC DNA]</scope>
    <source>
        <strain evidence="2 3">NM319</strain>
    </source>
</reference>
<protein>
    <submittedName>
        <fullName evidence="2">Acyltransferase</fullName>
    </submittedName>
</protein>
<dbReference type="CDD" id="cd04301">
    <property type="entry name" value="NAT_SF"/>
    <property type="match status" value="1"/>
</dbReference>
<dbReference type="InterPro" id="IPR052564">
    <property type="entry name" value="N-acetyltrans/Recomb-assoc"/>
</dbReference>
<feature type="domain" description="N-acetyltransferase" evidence="1">
    <location>
        <begin position="1"/>
        <end position="114"/>
    </location>
</feature>
<dbReference type="PROSITE" id="PS51186">
    <property type="entry name" value="GNAT"/>
    <property type="match status" value="1"/>
</dbReference>
<evidence type="ECO:0000313" key="2">
    <source>
        <dbReference type="EMBL" id="VTU06470.1"/>
    </source>
</evidence>
<dbReference type="GO" id="GO:0016746">
    <property type="term" value="F:acyltransferase activity"/>
    <property type="evidence" value="ECO:0007669"/>
    <property type="project" value="UniProtKB-KW"/>
</dbReference>